<dbReference type="GO" id="GO:0016787">
    <property type="term" value="F:hydrolase activity"/>
    <property type="evidence" value="ECO:0007669"/>
    <property type="project" value="UniProtKB-KW"/>
</dbReference>
<dbReference type="InterPro" id="IPR036526">
    <property type="entry name" value="C-N_Hydrolase_sf"/>
</dbReference>
<dbReference type="RefSeq" id="WP_310866737.1">
    <property type="nucleotide sequence ID" value="NZ_JAVLSF010001156.1"/>
</dbReference>
<dbReference type="AlphaFoldDB" id="A0AAJ2LR63"/>
<dbReference type="Gene3D" id="3.60.110.10">
    <property type="entry name" value="Carbon-nitrogen hydrolase"/>
    <property type="match status" value="1"/>
</dbReference>
<comment type="caution">
    <text evidence="2">The sequence shown here is derived from an EMBL/GenBank/DDBJ whole genome shotgun (WGS) entry which is preliminary data.</text>
</comment>
<evidence type="ECO:0000313" key="2">
    <source>
        <dbReference type="EMBL" id="MDR9778743.1"/>
    </source>
</evidence>
<sequence>RSPLRLGLVQWQMRSSLSTLDKFFDQMEFFVDAVSDYKSDFILFPELFNAPLMADFNHLNVTQSIRELAKYSDAIREKCIEFAITYNINIISGSMPCIVDGKLHNSGFLCRRDGSWER</sequence>
<dbReference type="EMBL" id="JAVLSF010001156">
    <property type="protein sequence ID" value="MDR9778743.1"/>
    <property type="molecule type" value="Genomic_DNA"/>
</dbReference>
<evidence type="ECO:0000313" key="3">
    <source>
        <dbReference type="Proteomes" id="UP001268610"/>
    </source>
</evidence>
<keyword evidence="2" id="KW-0378">Hydrolase</keyword>
<proteinExistence type="predicted"/>
<organism evidence="2 3">
    <name type="scientific">Rhizobium hidalgonense</name>
    <dbReference type="NCBI Taxonomy" id="1538159"/>
    <lineage>
        <taxon>Bacteria</taxon>
        <taxon>Pseudomonadati</taxon>
        <taxon>Pseudomonadota</taxon>
        <taxon>Alphaproteobacteria</taxon>
        <taxon>Hyphomicrobiales</taxon>
        <taxon>Rhizobiaceae</taxon>
        <taxon>Rhizobium/Agrobacterium group</taxon>
        <taxon>Rhizobium</taxon>
    </lineage>
</organism>
<gene>
    <name evidence="2" type="ORF">RJJ65_40060</name>
</gene>
<protein>
    <submittedName>
        <fullName evidence="2">Nitrilase-related carbon-nitrogen hydrolase</fullName>
    </submittedName>
</protein>
<feature type="domain" description="CN hydrolase" evidence="1">
    <location>
        <begin position="12"/>
        <end position="116"/>
    </location>
</feature>
<evidence type="ECO:0000259" key="1">
    <source>
        <dbReference type="Pfam" id="PF00795"/>
    </source>
</evidence>
<accession>A0AAJ2LR63</accession>
<dbReference type="Proteomes" id="UP001268610">
    <property type="component" value="Unassembled WGS sequence"/>
</dbReference>
<dbReference type="InterPro" id="IPR003010">
    <property type="entry name" value="C-N_Hydrolase"/>
</dbReference>
<feature type="non-terminal residue" evidence="2">
    <location>
        <position position="118"/>
    </location>
</feature>
<feature type="non-terminal residue" evidence="2">
    <location>
        <position position="1"/>
    </location>
</feature>
<name>A0AAJ2LR63_9HYPH</name>
<dbReference type="Pfam" id="PF00795">
    <property type="entry name" value="CN_hydrolase"/>
    <property type="match status" value="1"/>
</dbReference>
<reference evidence="2" key="1">
    <citation type="submission" date="2023-04" db="EMBL/GenBank/DDBJ databases">
        <title>Genomic characterization of faba bean (Vicia faba) microsymbionts in Mexican soils.</title>
        <authorList>
            <person name="Rivera Orduna F.N."/>
            <person name="Guevara-Luna J."/>
            <person name="Yan J."/>
            <person name="Arroyo-Herrera I."/>
            <person name="Li Y."/>
            <person name="Vasquez-Murrieta M.S."/>
            <person name="Wang E.T."/>
        </authorList>
    </citation>
    <scope>NUCLEOTIDE SEQUENCE</scope>
    <source>
        <strain evidence="2">CH26</strain>
    </source>
</reference>
<dbReference type="SUPFAM" id="SSF56317">
    <property type="entry name" value="Carbon-nitrogen hydrolase"/>
    <property type="match status" value="1"/>
</dbReference>